<dbReference type="Pfam" id="PF02732">
    <property type="entry name" value="ERCC4"/>
    <property type="match status" value="1"/>
</dbReference>
<dbReference type="EMBL" id="HF563609">
    <property type="protein sequence ID" value="CDI40914.1"/>
    <property type="molecule type" value="Genomic_DNA"/>
</dbReference>
<accession>F4LQZ9</accession>
<dbReference type="STRING" id="1209989.TepRe1_2026"/>
<protein>
    <submittedName>
        <fullName evidence="2">ERCC4 domain protein</fullName>
    </submittedName>
</protein>
<reference evidence="3" key="1">
    <citation type="journal article" date="2013" name="Genome Announc.">
        <title>First genome sequence of a syntrophic acetate-oxidizing bacterium, Tepidanaerobacter acetatoxydans strain Re1.</title>
        <authorList>
            <person name="Manzoor S."/>
            <person name="Bongcam-Rudloff E."/>
            <person name="Schnurer A."/>
            <person name="Muller B."/>
        </authorList>
    </citation>
    <scope>NUCLEOTIDE SEQUENCE [LARGE SCALE GENOMIC DNA]</scope>
    <source>
        <strain evidence="3">Re1</strain>
    </source>
</reference>
<dbReference type="InterPro" id="IPR006166">
    <property type="entry name" value="ERCC4_domain"/>
</dbReference>
<dbReference type="Proteomes" id="UP000010802">
    <property type="component" value="Chromosome"/>
</dbReference>
<dbReference type="eggNOG" id="COG1948">
    <property type="taxonomic scope" value="Bacteria"/>
</dbReference>
<evidence type="ECO:0000313" key="3">
    <source>
        <dbReference type="Proteomes" id="UP000010802"/>
    </source>
</evidence>
<dbReference type="HOGENOM" id="CLU_778286_0_0_9"/>
<proteinExistence type="predicted"/>
<dbReference type="SUPFAM" id="SSF52980">
    <property type="entry name" value="Restriction endonuclease-like"/>
    <property type="match status" value="1"/>
</dbReference>
<dbReference type="GO" id="GO:0004518">
    <property type="term" value="F:nuclease activity"/>
    <property type="evidence" value="ECO:0007669"/>
    <property type="project" value="InterPro"/>
</dbReference>
<name>F4LQZ9_TEPAE</name>
<keyword evidence="3" id="KW-1185">Reference proteome</keyword>
<dbReference type="GO" id="GO:0003677">
    <property type="term" value="F:DNA binding"/>
    <property type="evidence" value="ECO:0007669"/>
    <property type="project" value="InterPro"/>
</dbReference>
<evidence type="ECO:0000259" key="1">
    <source>
        <dbReference type="Pfam" id="PF02732"/>
    </source>
</evidence>
<dbReference type="Gene3D" id="3.40.50.10130">
    <property type="match status" value="1"/>
</dbReference>
<organism evidence="2 3">
    <name type="scientific">Tepidanaerobacter acetatoxydans (strain DSM 21804 / JCM 16047 / Re1)</name>
    <dbReference type="NCBI Taxonomy" id="1209989"/>
    <lineage>
        <taxon>Bacteria</taxon>
        <taxon>Bacillati</taxon>
        <taxon>Bacillota</taxon>
        <taxon>Clostridia</taxon>
        <taxon>Thermosediminibacterales</taxon>
        <taxon>Tepidanaerobacteraceae</taxon>
        <taxon>Tepidanaerobacter</taxon>
    </lineage>
</organism>
<sequence>MSSLWWILESTNNEKFPYRLSIKMDDKTKLCLRVQSKWPGAGTQIFCLRESEDYSDSIEEIERVPVVNLSRYGKRLSVVLDRATNKRCEFLFLKKKYKQKEGEYEQIFWRTQQGLRERKPKVRLTAQGNAQIHVLIDTNEKYPWKFNDCTVERKALDAGDYALLRKDGIVAVVERKTFENLRIDLSNLPIFHQKLGEMEAYTHSALVVEANYSDFLNPDKLTVYTPSFMAKALAELSALHPKTNIIFAGNRKLANEWTLRFFEAIESHENDVFPDKAAEQAANYEPSPNFRGGMYYDIKKEILDGFAKDFTISEIRERFPNAGDSTIRRVLQELKEKGNIECAGRWRNSRWIKKEK</sequence>
<dbReference type="InterPro" id="IPR011335">
    <property type="entry name" value="Restrct_endonuc-II-like"/>
</dbReference>
<gene>
    <name evidence="2" type="ordered locus">TEPIRE1_2182</name>
</gene>
<evidence type="ECO:0000313" key="2">
    <source>
        <dbReference type="EMBL" id="CDI40914.1"/>
    </source>
</evidence>
<dbReference type="OrthoDB" id="9776021at2"/>
<dbReference type="RefSeq" id="WP_013779073.1">
    <property type="nucleotide sequence ID" value="NC_015519.1"/>
</dbReference>
<dbReference type="KEGG" id="tep:TepRe1_2026"/>
<dbReference type="AlphaFoldDB" id="F4LQZ9"/>
<dbReference type="KEGG" id="tae:TepiRe1_2182"/>
<feature type="domain" description="ERCC4" evidence="1">
    <location>
        <begin position="145"/>
        <end position="260"/>
    </location>
</feature>
<dbReference type="GO" id="GO:0006259">
    <property type="term" value="P:DNA metabolic process"/>
    <property type="evidence" value="ECO:0007669"/>
    <property type="project" value="UniProtKB-ARBA"/>
</dbReference>